<evidence type="ECO:0000313" key="6">
    <source>
        <dbReference type="EMBL" id="OLZ39166.1"/>
    </source>
</evidence>
<protein>
    <recommendedName>
        <fullName evidence="5">Dehydrogenase E1 component domain-containing protein</fullName>
    </recommendedName>
</protein>
<reference evidence="7" key="1">
    <citation type="submission" date="2016-04" db="EMBL/GenBank/DDBJ databases">
        <authorList>
            <person name="Chen S.-C."/>
            <person name="Lai M.-C."/>
        </authorList>
    </citation>
    <scope>NUCLEOTIDE SEQUENCE [LARGE SCALE GENOMIC DNA]</scope>
    <source>
        <strain evidence="7">AB14</strain>
    </source>
</reference>
<organism evidence="6 7">
    <name type="scientific">Natrinema saccharevitans</name>
    <dbReference type="NCBI Taxonomy" id="301967"/>
    <lineage>
        <taxon>Archaea</taxon>
        <taxon>Methanobacteriati</taxon>
        <taxon>Methanobacteriota</taxon>
        <taxon>Stenosarchaea group</taxon>
        <taxon>Halobacteria</taxon>
        <taxon>Halobacteriales</taxon>
        <taxon>Natrialbaceae</taxon>
        <taxon>Natrinema</taxon>
    </lineage>
</organism>
<dbReference type="CDD" id="cd02000">
    <property type="entry name" value="TPP_E1_PDC_ADC_BCADC"/>
    <property type="match status" value="1"/>
</dbReference>
<dbReference type="InterPro" id="IPR001017">
    <property type="entry name" value="DH_E1"/>
</dbReference>
<evidence type="ECO:0000256" key="3">
    <source>
        <dbReference type="ARBA" id="ARBA00023052"/>
    </source>
</evidence>
<dbReference type="InterPro" id="IPR050642">
    <property type="entry name" value="PDH_E1_Alpha_Subunit"/>
</dbReference>
<evidence type="ECO:0000256" key="4">
    <source>
        <dbReference type="SAM" id="MobiDB-lite"/>
    </source>
</evidence>
<dbReference type="Gene3D" id="3.40.50.970">
    <property type="match status" value="1"/>
</dbReference>
<name>A0A1S8ARC6_9EURY</name>
<dbReference type="OrthoDB" id="25266at2157"/>
<comment type="cofactor">
    <cofactor evidence="1">
        <name>thiamine diphosphate</name>
        <dbReference type="ChEBI" id="CHEBI:58937"/>
    </cofactor>
</comment>
<keyword evidence="3" id="KW-0786">Thiamine pyrophosphate</keyword>
<feature type="region of interest" description="Disordered" evidence="4">
    <location>
        <begin position="308"/>
        <end position="334"/>
    </location>
</feature>
<dbReference type="STRING" id="301967.A6E15_17290"/>
<accession>A0A1S8ARC6</accession>
<evidence type="ECO:0000256" key="2">
    <source>
        <dbReference type="ARBA" id="ARBA00023002"/>
    </source>
</evidence>
<dbReference type="EMBL" id="LWLN01000002">
    <property type="protein sequence ID" value="OLZ39166.1"/>
    <property type="molecule type" value="Genomic_DNA"/>
</dbReference>
<dbReference type="Proteomes" id="UP000189370">
    <property type="component" value="Unassembled WGS sequence"/>
</dbReference>
<gene>
    <name evidence="6" type="ORF">A6E15_17290</name>
</gene>
<dbReference type="AlphaFoldDB" id="A0A1S8ARC6"/>
<keyword evidence="7" id="KW-1185">Reference proteome</keyword>
<dbReference type="SUPFAM" id="SSF52518">
    <property type="entry name" value="Thiamin diphosphate-binding fold (THDP-binding)"/>
    <property type="match status" value="1"/>
</dbReference>
<dbReference type="InterPro" id="IPR029061">
    <property type="entry name" value="THDP-binding"/>
</dbReference>
<comment type="caution">
    <text evidence="6">The sequence shown here is derived from an EMBL/GenBank/DDBJ whole genome shotgun (WGS) entry which is preliminary data.</text>
</comment>
<feature type="domain" description="Dehydrogenase E1 component" evidence="5">
    <location>
        <begin position="19"/>
        <end position="316"/>
    </location>
</feature>
<dbReference type="RefSeq" id="WP_076148466.1">
    <property type="nucleotide sequence ID" value="NZ_LWLN01000002.1"/>
</dbReference>
<proteinExistence type="predicted"/>
<dbReference type="PANTHER" id="PTHR11516">
    <property type="entry name" value="PYRUVATE DEHYDROGENASE E1 COMPONENT, ALPHA SUBUNIT BACTERIAL AND ORGANELLAR"/>
    <property type="match status" value="1"/>
</dbReference>
<dbReference type="PANTHER" id="PTHR11516:SF60">
    <property type="entry name" value="PYRUVATE DEHYDROGENASE E1 COMPONENT SUBUNIT ALPHA"/>
    <property type="match status" value="1"/>
</dbReference>
<evidence type="ECO:0000256" key="1">
    <source>
        <dbReference type="ARBA" id="ARBA00001964"/>
    </source>
</evidence>
<keyword evidence="2" id="KW-0560">Oxidoreductase</keyword>
<sequence length="334" mass="36725">MTQKVSVDDELARDFLEEMLRIDVFEEETKERFGEGEIPGFVHLSGGHEGSHVGMGAAMDDDDWLAVGGARLIGQYIAKGVPLPEIMAELYGRVGGSNEGHGGQMHVSDVDRRLYGHAATIGSGQNPAVGLGLAEEMKGTDNVAVTTIGDGGTSRGSFHTALVFAAYWDLPVVFVIENNEWAISTPAESLSPDRLSDYGIPHNMPTESIDGSDVEEVYHTVSEAIERARSGEGPTVIESRVVRLVPHFEGDKETYRDEEAYERAKEEKDPIENYRERLLENGVITEAELEDMVANIEAEVEEAVEFARESPEPEPEAAYEHVYKTPLYGQGDRR</sequence>
<evidence type="ECO:0000259" key="5">
    <source>
        <dbReference type="Pfam" id="PF00676"/>
    </source>
</evidence>
<evidence type="ECO:0000313" key="7">
    <source>
        <dbReference type="Proteomes" id="UP000189370"/>
    </source>
</evidence>
<dbReference type="GO" id="GO:0004739">
    <property type="term" value="F:pyruvate dehydrogenase (acetyl-transferring) activity"/>
    <property type="evidence" value="ECO:0007669"/>
    <property type="project" value="TreeGrafter"/>
</dbReference>
<dbReference type="Pfam" id="PF00676">
    <property type="entry name" value="E1_dh"/>
    <property type="match status" value="1"/>
</dbReference>
<dbReference type="GO" id="GO:0006086">
    <property type="term" value="P:pyruvate decarboxylation to acetyl-CoA"/>
    <property type="evidence" value="ECO:0007669"/>
    <property type="project" value="TreeGrafter"/>
</dbReference>